<comment type="caution">
    <text evidence="1">The sequence shown here is derived from an EMBL/GenBank/DDBJ whole genome shotgun (WGS) entry which is preliminary data.</text>
</comment>
<proteinExistence type="predicted"/>
<dbReference type="OrthoDB" id="7658488at2"/>
<dbReference type="EMBL" id="BMLP01000007">
    <property type="protein sequence ID" value="GGO36716.1"/>
    <property type="molecule type" value="Genomic_DNA"/>
</dbReference>
<evidence type="ECO:0000313" key="2">
    <source>
        <dbReference type="Proteomes" id="UP000598196"/>
    </source>
</evidence>
<accession>A0A917YMS7</accession>
<sequence length="115" mass="12707">MLEHLTDEIRDGLGLARQRKARRSRLRVQFGDAFYPVLGLTESTLVFAADTLPRLRGCVDVFDGARHILQGLVIAAQAEGGLITCAFKRRNVVSETPPADYLRDPDAPVGLLPRH</sequence>
<keyword evidence="2" id="KW-1185">Reference proteome</keyword>
<dbReference type="AlphaFoldDB" id="A0A917YMS7"/>
<gene>
    <name evidence="1" type="ORF">GCM10010991_31150</name>
</gene>
<reference evidence="1 2" key="1">
    <citation type="journal article" date="2014" name="Int. J. Syst. Evol. Microbiol.">
        <title>Complete genome sequence of Corynebacterium casei LMG S-19264T (=DSM 44701T), isolated from a smear-ripened cheese.</title>
        <authorList>
            <consortium name="US DOE Joint Genome Institute (JGI-PGF)"/>
            <person name="Walter F."/>
            <person name="Albersmeier A."/>
            <person name="Kalinowski J."/>
            <person name="Ruckert C."/>
        </authorList>
    </citation>
    <scope>NUCLEOTIDE SEQUENCE [LARGE SCALE GENOMIC DNA]</scope>
    <source>
        <strain evidence="1 2">CGMCC 1.7029</strain>
    </source>
</reference>
<organism evidence="1 2">
    <name type="scientific">Gemmobacter aquaticus</name>
    <dbReference type="NCBI Taxonomy" id="490185"/>
    <lineage>
        <taxon>Bacteria</taxon>
        <taxon>Pseudomonadati</taxon>
        <taxon>Pseudomonadota</taxon>
        <taxon>Alphaproteobacteria</taxon>
        <taxon>Rhodobacterales</taxon>
        <taxon>Paracoccaceae</taxon>
        <taxon>Gemmobacter</taxon>
    </lineage>
</organism>
<dbReference type="Proteomes" id="UP000598196">
    <property type="component" value="Unassembled WGS sequence"/>
</dbReference>
<name>A0A917YMS7_9RHOB</name>
<protein>
    <submittedName>
        <fullName evidence="1">Uncharacterized protein</fullName>
    </submittedName>
</protein>
<evidence type="ECO:0000313" key="1">
    <source>
        <dbReference type="EMBL" id="GGO36716.1"/>
    </source>
</evidence>
<dbReference type="RefSeq" id="WP_146287806.1">
    <property type="nucleotide sequence ID" value="NZ_BMLP01000007.1"/>
</dbReference>